<evidence type="ECO:0000256" key="2">
    <source>
        <dbReference type="SAM" id="MobiDB-lite"/>
    </source>
</evidence>
<evidence type="ECO:0000259" key="4">
    <source>
        <dbReference type="Pfam" id="PF10342"/>
    </source>
</evidence>
<evidence type="ECO:0000256" key="1">
    <source>
        <dbReference type="ARBA" id="ARBA00022729"/>
    </source>
</evidence>
<reference evidence="5 6" key="1">
    <citation type="submission" date="2020-01" db="EMBL/GenBank/DDBJ databases">
        <authorList>
            <person name="Palmer J.M."/>
        </authorList>
    </citation>
    <scope>NUCLEOTIDE SEQUENCE [LARGE SCALE GENOMIC DNA]</scope>
    <source>
        <strain evidence="5 6">TWF970</strain>
    </source>
</reference>
<feature type="region of interest" description="Disordered" evidence="2">
    <location>
        <begin position="102"/>
        <end position="205"/>
    </location>
</feature>
<feature type="chain" id="PRO_5028811221" description="Yeast cell wall synthesis Kre9/Knh1-like N-terminal domain-containing protein" evidence="3">
    <location>
        <begin position="20"/>
        <end position="226"/>
    </location>
</feature>
<dbReference type="Proteomes" id="UP000474640">
    <property type="component" value="Unassembled WGS sequence"/>
</dbReference>
<gene>
    <name evidence="5" type="ORF">TWF970_006608</name>
</gene>
<dbReference type="Pfam" id="PF10342">
    <property type="entry name" value="Kre9_KNH"/>
    <property type="match status" value="1"/>
</dbReference>
<evidence type="ECO:0000313" key="6">
    <source>
        <dbReference type="Proteomes" id="UP000474640"/>
    </source>
</evidence>
<dbReference type="InterPro" id="IPR052982">
    <property type="entry name" value="SRP1/TIP1-like"/>
</dbReference>
<name>A0A7C8RDN7_ORBOL</name>
<protein>
    <recommendedName>
        <fullName evidence="4">Yeast cell wall synthesis Kre9/Knh1-like N-terminal domain-containing protein</fullName>
    </recommendedName>
</protein>
<evidence type="ECO:0000256" key="3">
    <source>
        <dbReference type="SAM" id="SignalP"/>
    </source>
</evidence>
<feature type="compositionally biased region" description="Polar residues" evidence="2">
    <location>
        <begin position="163"/>
        <end position="173"/>
    </location>
</feature>
<feature type="compositionally biased region" description="Low complexity" evidence="2">
    <location>
        <begin position="174"/>
        <end position="185"/>
    </location>
</feature>
<comment type="caution">
    <text evidence="5">The sequence shown here is derived from an EMBL/GenBank/DDBJ whole genome shotgun (WGS) entry which is preliminary data.</text>
</comment>
<sequence>MQLKYFFTLLLSALPLTLAADLGKNAITAPIAGDVITAGEPYTIEWTNREGTSVTLTLVDGPAGQVLPVQEIIRNTPNTDYNYSDRFNFENENVVSSAAVSSSAQTSTAATSTGTESASSASTTEPETSSATTESEASSTAESTESEATTSAASSETGSVTSRATETTEATIGSSSTVSRATRTSPAVETNMAPVDQPSSASRSISGRSMIAAVAGTIIGGAFILL</sequence>
<accession>A0A7C8RDN7</accession>
<dbReference type="AlphaFoldDB" id="A0A7C8RDN7"/>
<keyword evidence="1 3" id="KW-0732">Signal</keyword>
<feature type="signal peptide" evidence="3">
    <location>
        <begin position="1"/>
        <end position="19"/>
    </location>
</feature>
<proteinExistence type="predicted"/>
<feature type="compositionally biased region" description="Low complexity" evidence="2">
    <location>
        <begin position="102"/>
        <end position="162"/>
    </location>
</feature>
<evidence type="ECO:0000313" key="5">
    <source>
        <dbReference type="EMBL" id="KAF3275704.1"/>
    </source>
</evidence>
<dbReference type="InterPro" id="IPR018466">
    <property type="entry name" value="Kre9/Knh1-like_N"/>
</dbReference>
<dbReference type="EMBL" id="JAABOJ010000036">
    <property type="protein sequence ID" value="KAF3275704.1"/>
    <property type="molecule type" value="Genomic_DNA"/>
</dbReference>
<organism evidence="5 6">
    <name type="scientific">Orbilia oligospora</name>
    <name type="common">Nematode-trapping fungus</name>
    <name type="synonym">Arthrobotrys oligospora</name>
    <dbReference type="NCBI Taxonomy" id="2813651"/>
    <lineage>
        <taxon>Eukaryota</taxon>
        <taxon>Fungi</taxon>
        <taxon>Dikarya</taxon>
        <taxon>Ascomycota</taxon>
        <taxon>Pezizomycotina</taxon>
        <taxon>Orbiliomycetes</taxon>
        <taxon>Orbiliales</taxon>
        <taxon>Orbiliaceae</taxon>
        <taxon>Orbilia</taxon>
    </lineage>
</organism>
<dbReference type="OrthoDB" id="2260257at2759"/>
<dbReference type="PANTHER" id="PTHR40633:SF1">
    <property type="entry name" value="GPI ANCHORED SERINE-THREONINE RICH PROTEIN (AFU_ORTHOLOGUE AFUA_1G03630)"/>
    <property type="match status" value="1"/>
</dbReference>
<dbReference type="PANTHER" id="PTHR40633">
    <property type="entry name" value="MATRIX PROTEIN, PUTATIVE (AFU_ORTHOLOGUE AFUA_8G05410)-RELATED"/>
    <property type="match status" value="1"/>
</dbReference>
<feature type="domain" description="Yeast cell wall synthesis Kre9/Knh1-like N-terminal" evidence="4">
    <location>
        <begin position="30"/>
        <end position="84"/>
    </location>
</feature>